<dbReference type="RefSeq" id="XP_007873202.1">
    <property type="nucleotide sequence ID" value="XM_007875011.1"/>
</dbReference>
<dbReference type="GO" id="GO:0046961">
    <property type="term" value="F:proton-transporting ATPase activity, rotational mechanism"/>
    <property type="evidence" value="ECO:0007669"/>
    <property type="project" value="InterPro"/>
</dbReference>
<dbReference type="Proteomes" id="UP000011958">
    <property type="component" value="Unassembled WGS sequence"/>
</dbReference>
<evidence type="ECO:0000256" key="6">
    <source>
        <dbReference type="ARBA" id="ARBA00022989"/>
    </source>
</evidence>
<dbReference type="EMBL" id="AFWA02000006">
    <property type="protein sequence ID" value="EMR10573.1"/>
    <property type="molecule type" value="Genomic_DNA"/>
</dbReference>
<keyword evidence="6 9" id="KW-1133">Transmembrane helix</keyword>
<evidence type="ECO:0000256" key="1">
    <source>
        <dbReference type="ARBA" id="ARBA00004127"/>
    </source>
</evidence>
<dbReference type="AlphaFoldDB" id="M7NPD7"/>
<comment type="caution">
    <text evidence="10">The sequence shown here is derived from an EMBL/GenBank/DDBJ whole genome shotgun (WGS) entry which is preliminary data.</text>
</comment>
<keyword evidence="4 9" id="KW-0812">Transmembrane</keyword>
<accession>M7NPD7</accession>
<dbReference type="PANTHER" id="PTHR12263:SF0">
    <property type="entry name" value="V-TYPE PROTON ATPASE SUBUNIT"/>
    <property type="match status" value="1"/>
</dbReference>
<organism evidence="10 11">
    <name type="scientific">Pneumocystis murina (strain B123)</name>
    <name type="common">Mouse pneumocystis pneumonia agent</name>
    <name type="synonym">Pneumocystis carinii f. sp. muris</name>
    <dbReference type="NCBI Taxonomy" id="1069680"/>
    <lineage>
        <taxon>Eukaryota</taxon>
        <taxon>Fungi</taxon>
        <taxon>Dikarya</taxon>
        <taxon>Ascomycota</taxon>
        <taxon>Taphrinomycotina</taxon>
        <taxon>Pneumocystomycetes</taxon>
        <taxon>Pneumocystaceae</taxon>
        <taxon>Pneumocystis</taxon>
    </lineage>
</organism>
<evidence type="ECO:0000256" key="8">
    <source>
        <dbReference type="ARBA" id="ARBA00023136"/>
    </source>
</evidence>
<dbReference type="InterPro" id="IPR008389">
    <property type="entry name" value="ATPase_V0-cplx_e1/e2_su"/>
</dbReference>
<dbReference type="GO" id="GO:0007035">
    <property type="term" value="P:vacuolar acidification"/>
    <property type="evidence" value="ECO:0007669"/>
    <property type="project" value="TreeGrafter"/>
</dbReference>
<evidence type="ECO:0000256" key="2">
    <source>
        <dbReference type="ARBA" id="ARBA00008328"/>
    </source>
</evidence>
<keyword evidence="3" id="KW-0813">Transport</keyword>
<dbReference type="VEuPathDB" id="FungiDB:PNEG_01278"/>
<proteinExistence type="inferred from homology"/>
<dbReference type="HOGENOM" id="CLU_170555_1_0_1"/>
<evidence type="ECO:0000256" key="3">
    <source>
        <dbReference type="ARBA" id="ARBA00022448"/>
    </source>
</evidence>
<dbReference type="GO" id="GO:0012505">
    <property type="term" value="C:endomembrane system"/>
    <property type="evidence" value="ECO:0007669"/>
    <property type="project" value="UniProtKB-SubCell"/>
</dbReference>
<dbReference type="GO" id="GO:0000220">
    <property type="term" value="C:vacuolar proton-transporting V-type ATPase, V0 domain"/>
    <property type="evidence" value="ECO:0007669"/>
    <property type="project" value="TreeGrafter"/>
</dbReference>
<sequence length="64" mass="7099">MSSSVIVVGLILGLISWFAYKQTLDESQRIGRVVLILSLVVCYLIWAITYLAQLHPLLVPQKAG</sequence>
<keyword evidence="7" id="KW-0406">Ion transport</keyword>
<dbReference type="PANTHER" id="PTHR12263">
    <property type="entry name" value="VACUOLAR ATP SYNTHASE SUBUNIT H"/>
    <property type="match status" value="1"/>
</dbReference>
<evidence type="ECO:0000313" key="10">
    <source>
        <dbReference type="EMBL" id="EMR10573.1"/>
    </source>
</evidence>
<evidence type="ECO:0000256" key="9">
    <source>
        <dbReference type="SAM" id="Phobius"/>
    </source>
</evidence>
<feature type="transmembrane region" description="Helical" evidence="9">
    <location>
        <begin position="31"/>
        <end position="52"/>
    </location>
</feature>
<keyword evidence="8 9" id="KW-0472">Membrane</keyword>
<comment type="similarity">
    <text evidence="2">Belongs to the V-ATPase e1/e2 subunit family.</text>
</comment>
<dbReference type="OrthoDB" id="1508846at2759"/>
<dbReference type="GeneID" id="19894975"/>
<name>M7NPD7_PNEMU</name>
<protein>
    <recommendedName>
        <fullName evidence="12">V-type proton ATPase subunit e</fullName>
    </recommendedName>
</protein>
<evidence type="ECO:0008006" key="12">
    <source>
        <dbReference type="Google" id="ProtNLM"/>
    </source>
</evidence>
<keyword evidence="5" id="KW-0375">Hydrogen ion transport</keyword>
<evidence type="ECO:0000256" key="7">
    <source>
        <dbReference type="ARBA" id="ARBA00023065"/>
    </source>
</evidence>
<gene>
    <name evidence="10" type="ORF">PNEG_01278</name>
</gene>
<evidence type="ECO:0000313" key="11">
    <source>
        <dbReference type="Proteomes" id="UP000011958"/>
    </source>
</evidence>
<dbReference type="Pfam" id="PF05493">
    <property type="entry name" value="ATP_synt_H"/>
    <property type="match status" value="1"/>
</dbReference>
<evidence type="ECO:0000256" key="4">
    <source>
        <dbReference type="ARBA" id="ARBA00022692"/>
    </source>
</evidence>
<reference evidence="11" key="1">
    <citation type="journal article" date="2016" name="Nat. Commun.">
        <title>Genome analysis of three Pneumocystis species reveals adaptation mechanisms to life exclusively in mammalian hosts.</title>
        <authorList>
            <person name="Ma L."/>
            <person name="Chen Z."/>
            <person name="Huang D.W."/>
            <person name="Kutty G."/>
            <person name="Ishihara M."/>
            <person name="Wang H."/>
            <person name="Abouelleil A."/>
            <person name="Bishop L."/>
            <person name="Davey E."/>
            <person name="Deng R."/>
            <person name="Deng X."/>
            <person name="Fan L."/>
            <person name="Fantoni G."/>
            <person name="Fitzgerald M."/>
            <person name="Gogineni E."/>
            <person name="Goldberg J.M."/>
            <person name="Handley G."/>
            <person name="Hu X."/>
            <person name="Huber C."/>
            <person name="Jiao X."/>
            <person name="Jones K."/>
            <person name="Levin J.Z."/>
            <person name="Liu Y."/>
            <person name="Macdonald P."/>
            <person name="Melnikov A."/>
            <person name="Raley C."/>
            <person name="Sassi M."/>
            <person name="Sherman B.T."/>
            <person name="Song X."/>
            <person name="Sykes S."/>
            <person name="Tran B."/>
            <person name="Walsh L."/>
            <person name="Xia Y."/>
            <person name="Yang J."/>
            <person name="Young S."/>
            <person name="Zeng Q."/>
            <person name="Zheng X."/>
            <person name="Stephens R."/>
            <person name="Nusbaum C."/>
            <person name="Birren B.W."/>
            <person name="Azadi P."/>
            <person name="Lempicki R.A."/>
            <person name="Cuomo C.A."/>
            <person name="Kovacs J.A."/>
        </authorList>
    </citation>
    <scope>NUCLEOTIDE SEQUENCE [LARGE SCALE GENOMIC DNA]</scope>
    <source>
        <strain evidence="11">B123</strain>
    </source>
</reference>
<keyword evidence="11" id="KW-1185">Reference proteome</keyword>
<comment type="subcellular location">
    <subcellularLocation>
        <location evidence="1">Endomembrane system</location>
        <topology evidence="1">Multi-pass membrane protein</topology>
    </subcellularLocation>
</comment>
<evidence type="ECO:0000256" key="5">
    <source>
        <dbReference type="ARBA" id="ARBA00022781"/>
    </source>
</evidence>